<dbReference type="InterPro" id="IPR004331">
    <property type="entry name" value="SPX_dom"/>
</dbReference>
<gene>
    <name evidence="8" type="ORF">BS50DRAFT_128648</name>
</gene>
<dbReference type="Proteomes" id="UP000240883">
    <property type="component" value="Unassembled WGS sequence"/>
</dbReference>
<keyword evidence="2 4" id="KW-0863">Zinc-finger</keyword>
<dbReference type="EMBL" id="KZ678141">
    <property type="protein sequence ID" value="PSN62762.1"/>
    <property type="molecule type" value="Genomic_DNA"/>
</dbReference>
<proteinExistence type="predicted"/>
<organism evidence="8 9">
    <name type="scientific">Corynespora cassiicola Philippines</name>
    <dbReference type="NCBI Taxonomy" id="1448308"/>
    <lineage>
        <taxon>Eukaryota</taxon>
        <taxon>Fungi</taxon>
        <taxon>Dikarya</taxon>
        <taxon>Ascomycota</taxon>
        <taxon>Pezizomycotina</taxon>
        <taxon>Dothideomycetes</taxon>
        <taxon>Pleosporomycetidae</taxon>
        <taxon>Pleosporales</taxon>
        <taxon>Corynesporascaceae</taxon>
        <taxon>Corynespora</taxon>
    </lineage>
</organism>
<feature type="domain" description="SPX" evidence="7">
    <location>
        <begin position="1"/>
        <end position="339"/>
    </location>
</feature>
<evidence type="ECO:0000259" key="6">
    <source>
        <dbReference type="PROSITE" id="PS50089"/>
    </source>
</evidence>
<reference evidence="8 9" key="1">
    <citation type="journal article" date="2018" name="Front. Microbiol.">
        <title>Genome-Wide Analysis of Corynespora cassiicola Leaf Fall Disease Putative Effectors.</title>
        <authorList>
            <person name="Lopez D."/>
            <person name="Ribeiro S."/>
            <person name="Label P."/>
            <person name="Fumanal B."/>
            <person name="Venisse J.S."/>
            <person name="Kohler A."/>
            <person name="de Oliveira R.R."/>
            <person name="Labutti K."/>
            <person name="Lipzen A."/>
            <person name="Lail K."/>
            <person name="Bauer D."/>
            <person name="Ohm R.A."/>
            <person name="Barry K.W."/>
            <person name="Spatafora J."/>
            <person name="Grigoriev I.V."/>
            <person name="Martin F.M."/>
            <person name="Pujade-Renaud V."/>
        </authorList>
    </citation>
    <scope>NUCLEOTIDE SEQUENCE [LARGE SCALE GENOMIC DNA]</scope>
    <source>
        <strain evidence="8 9">Philippines</strain>
    </source>
</reference>
<dbReference type="PANTHER" id="PTHR23327">
    <property type="entry name" value="RING FINGER PROTEIN 127"/>
    <property type="match status" value="1"/>
</dbReference>
<dbReference type="InterPro" id="IPR001841">
    <property type="entry name" value="Znf_RING"/>
</dbReference>
<keyword evidence="9" id="KW-1185">Reference proteome</keyword>
<evidence type="ECO:0000256" key="5">
    <source>
        <dbReference type="SAM" id="MobiDB-lite"/>
    </source>
</evidence>
<keyword evidence="3" id="KW-0862">Zinc</keyword>
<dbReference type="SUPFAM" id="SSF57850">
    <property type="entry name" value="RING/U-box"/>
    <property type="match status" value="1"/>
</dbReference>
<protein>
    <submittedName>
        <fullName evidence="8">RING-14 protein-like protein</fullName>
    </submittedName>
</protein>
<dbReference type="InterPro" id="IPR017907">
    <property type="entry name" value="Znf_RING_CS"/>
</dbReference>
<feature type="compositionally biased region" description="Polar residues" evidence="5">
    <location>
        <begin position="150"/>
        <end position="165"/>
    </location>
</feature>
<dbReference type="PROSITE" id="PS00518">
    <property type="entry name" value="ZF_RING_1"/>
    <property type="match status" value="1"/>
</dbReference>
<dbReference type="PROSITE" id="PS50089">
    <property type="entry name" value="ZF_RING_2"/>
    <property type="match status" value="1"/>
</dbReference>
<dbReference type="OrthoDB" id="5588846at2759"/>
<sequence>MKFGHVFKECLRNEGFPPEWIDSAISYSQLKKCINRLTHELAQVGLDPATLSKLLKHVEDYNAAQAHETDPLDRPFEYILSDDYDPLRSPGSPRERKPFQPKLLFYVNENTGELHSAKLDEGTKSKLQLLAVETGMTSLRVFEETDSEASVESADSNLASPTGTVGSRHPGFRTVEVPLTSDTEFFTRLTSALSALESLQEREEKRMHGQIEELGKQIAKLTDPDRRSNKKLIAVWRHIFQIYLEEGIFFGTTEQDHAAHSADMATERFQEFCNKIADAKLVEKFKKPDNIRALNTFMNINREILQGLRFGEINHTAMIKILKKFDKQTALGVKSTFPKQIEYPEFSEHLAKAVCAEVNTRILSSVPQLDDYSCPMCMDLEWRPVRLRCHHVFCIRCLIVMQNNKQHFCPLCREKTVIDANSDNLDLELANFLKKWFPDEVKSKQKYNQLMAGVDQYGEVYAERCCVM</sequence>
<evidence type="ECO:0000313" key="8">
    <source>
        <dbReference type="EMBL" id="PSN62762.1"/>
    </source>
</evidence>
<feature type="domain" description="RING-type" evidence="6">
    <location>
        <begin position="374"/>
        <end position="413"/>
    </location>
</feature>
<evidence type="ECO:0000259" key="7">
    <source>
        <dbReference type="PROSITE" id="PS51382"/>
    </source>
</evidence>
<evidence type="ECO:0000256" key="3">
    <source>
        <dbReference type="ARBA" id="ARBA00022833"/>
    </source>
</evidence>
<dbReference type="STRING" id="1448308.A0A2T2NBD9"/>
<accession>A0A2T2NBD9</accession>
<dbReference type="PROSITE" id="PS51382">
    <property type="entry name" value="SPX"/>
    <property type="match status" value="1"/>
</dbReference>
<name>A0A2T2NBD9_CORCC</name>
<dbReference type="SMART" id="SM00184">
    <property type="entry name" value="RING"/>
    <property type="match status" value="1"/>
</dbReference>
<evidence type="ECO:0000313" key="9">
    <source>
        <dbReference type="Proteomes" id="UP000240883"/>
    </source>
</evidence>
<dbReference type="GO" id="GO:0008270">
    <property type="term" value="F:zinc ion binding"/>
    <property type="evidence" value="ECO:0007669"/>
    <property type="project" value="UniProtKB-KW"/>
</dbReference>
<evidence type="ECO:0000256" key="4">
    <source>
        <dbReference type="PROSITE-ProRule" id="PRU00175"/>
    </source>
</evidence>
<dbReference type="Pfam" id="PF00097">
    <property type="entry name" value="zf-C3HC4"/>
    <property type="match status" value="1"/>
</dbReference>
<keyword evidence="1" id="KW-0479">Metal-binding</keyword>
<dbReference type="InterPro" id="IPR013083">
    <property type="entry name" value="Znf_RING/FYVE/PHD"/>
</dbReference>
<dbReference type="Gene3D" id="3.30.40.10">
    <property type="entry name" value="Zinc/RING finger domain, C3HC4 (zinc finger)"/>
    <property type="match status" value="1"/>
</dbReference>
<dbReference type="AlphaFoldDB" id="A0A2T2NBD9"/>
<evidence type="ECO:0000256" key="2">
    <source>
        <dbReference type="ARBA" id="ARBA00022771"/>
    </source>
</evidence>
<dbReference type="PANTHER" id="PTHR23327:SF51">
    <property type="entry name" value="TRANSCRIPTIONAL REGULATOR OF YEAST FORM ADHERENCE 3"/>
    <property type="match status" value="1"/>
</dbReference>
<dbReference type="InterPro" id="IPR018957">
    <property type="entry name" value="Znf_C3HC4_RING-type"/>
</dbReference>
<dbReference type="Pfam" id="PF03105">
    <property type="entry name" value="SPX"/>
    <property type="match status" value="1"/>
</dbReference>
<feature type="region of interest" description="Disordered" evidence="5">
    <location>
        <begin position="146"/>
        <end position="171"/>
    </location>
</feature>
<evidence type="ECO:0000256" key="1">
    <source>
        <dbReference type="ARBA" id="ARBA00022723"/>
    </source>
</evidence>